<proteinExistence type="predicted"/>
<accession>A0A4S2FY00</accession>
<evidence type="ECO:0000313" key="2">
    <source>
        <dbReference type="Proteomes" id="UP000306630"/>
    </source>
</evidence>
<evidence type="ECO:0000313" key="1">
    <source>
        <dbReference type="EMBL" id="TGY74182.1"/>
    </source>
</evidence>
<protein>
    <submittedName>
        <fullName evidence="1">Uncharacterized protein</fullName>
    </submittedName>
</protein>
<reference evidence="1 2" key="1">
    <citation type="submission" date="2019-04" db="EMBL/GenBank/DDBJ databases">
        <title>Microbes associate with the intestines of laboratory mice.</title>
        <authorList>
            <person name="Navarre W."/>
            <person name="Wong E."/>
            <person name="Huang K."/>
            <person name="Tropini C."/>
            <person name="Ng K."/>
            <person name="Yu B."/>
        </authorList>
    </citation>
    <scope>NUCLEOTIDE SEQUENCE [LARGE SCALE GENOMIC DNA]</scope>
    <source>
        <strain evidence="1 2">NM06_A21</strain>
    </source>
</reference>
<dbReference type="RefSeq" id="WP_135993171.1">
    <property type="nucleotide sequence ID" value="NZ_SRYD01000024.1"/>
</dbReference>
<gene>
    <name evidence="1" type="ORF">E5333_07085</name>
</gene>
<dbReference type="EMBL" id="SRYD01000024">
    <property type="protein sequence ID" value="TGY74182.1"/>
    <property type="molecule type" value="Genomic_DNA"/>
</dbReference>
<sequence length="73" mass="8530">MKSLIFKQTTTAGNIERTAIYVFGICIYSKEEPYEPDAPRRPIGFTAFPQYAPECVEDEDYYPEEYKYGEETK</sequence>
<name>A0A4S2FY00_9BACT</name>
<dbReference type="AlphaFoldDB" id="A0A4S2FY00"/>
<comment type="caution">
    <text evidence="1">The sequence shown here is derived from an EMBL/GenBank/DDBJ whole genome shotgun (WGS) entry which is preliminary data.</text>
</comment>
<dbReference type="Proteomes" id="UP000306630">
    <property type="component" value="Unassembled WGS sequence"/>
</dbReference>
<organism evidence="1 2">
    <name type="scientific">Muribaculum intestinale</name>
    <dbReference type="NCBI Taxonomy" id="1796646"/>
    <lineage>
        <taxon>Bacteria</taxon>
        <taxon>Pseudomonadati</taxon>
        <taxon>Bacteroidota</taxon>
        <taxon>Bacteroidia</taxon>
        <taxon>Bacteroidales</taxon>
        <taxon>Muribaculaceae</taxon>
        <taxon>Muribaculum</taxon>
    </lineage>
</organism>